<reference evidence="2" key="3">
    <citation type="submission" date="2022-06" db="UniProtKB">
        <authorList>
            <consortium name="EnsemblPlants"/>
        </authorList>
    </citation>
    <scope>IDENTIFICATION</scope>
</reference>
<organism evidence="2 3">
    <name type="scientific">Triticum urartu</name>
    <name type="common">Red wild einkorn</name>
    <name type="synonym">Crithodium urartu</name>
    <dbReference type="NCBI Taxonomy" id="4572"/>
    <lineage>
        <taxon>Eukaryota</taxon>
        <taxon>Viridiplantae</taxon>
        <taxon>Streptophyta</taxon>
        <taxon>Embryophyta</taxon>
        <taxon>Tracheophyta</taxon>
        <taxon>Spermatophyta</taxon>
        <taxon>Magnoliopsida</taxon>
        <taxon>Liliopsida</taxon>
        <taxon>Poales</taxon>
        <taxon>Poaceae</taxon>
        <taxon>BOP clade</taxon>
        <taxon>Pooideae</taxon>
        <taxon>Triticodae</taxon>
        <taxon>Triticeae</taxon>
        <taxon>Triticinae</taxon>
        <taxon>Triticum</taxon>
    </lineage>
</organism>
<evidence type="ECO:0000256" key="1">
    <source>
        <dbReference type="SAM" id="MobiDB-lite"/>
    </source>
</evidence>
<protein>
    <submittedName>
        <fullName evidence="2">Uncharacterized protein</fullName>
    </submittedName>
</protein>
<keyword evidence="3" id="KW-1185">Reference proteome</keyword>
<evidence type="ECO:0000313" key="2">
    <source>
        <dbReference type="EnsemblPlants" id="TuG1812G0100001323.01.T01"/>
    </source>
</evidence>
<name>A0A8R7JWN4_TRIUA</name>
<reference evidence="3" key="1">
    <citation type="journal article" date="2013" name="Nature">
        <title>Draft genome of the wheat A-genome progenitor Triticum urartu.</title>
        <authorList>
            <person name="Ling H.Q."/>
            <person name="Zhao S."/>
            <person name="Liu D."/>
            <person name="Wang J."/>
            <person name="Sun H."/>
            <person name="Zhang C."/>
            <person name="Fan H."/>
            <person name="Li D."/>
            <person name="Dong L."/>
            <person name="Tao Y."/>
            <person name="Gao C."/>
            <person name="Wu H."/>
            <person name="Li Y."/>
            <person name="Cui Y."/>
            <person name="Guo X."/>
            <person name="Zheng S."/>
            <person name="Wang B."/>
            <person name="Yu K."/>
            <person name="Liang Q."/>
            <person name="Yang W."/>
            <person name="Lou X."/>
            <person name="Chen J."/>
            <person name="Feng M."/>
            <person name="Jian J."/>
            <person name="Zhang X."/>
            <person name="Luo G."/>
            <person name="Jiang Y."/>
            <person name="Liu J."/>
            <person name="Wang Z."/>
            <person name="Sha Y."/>
            <person name="Zhang B."/>
            <person name="Wu H."/>
            <person name="Tang D."/>
            <person name="Shen Q."/>
            <person name="Xue P."/>
            <person name="Zou S."/>
            <person name="Wang X."/>
            <person name="Liu X."/>
            <person name="Wang F."/>
            <person name="Yang Y."/>
            <person name="An X."/>
            <person name="Dong Z."/>
            <person name="Zhang K."/>
            <person name="Zhang X."/>
            <person name="Luo M.C."/>
            <person name="Dvorak J."/>
            <person name="Tong Y."/>
            <person name="Wang J."/>
            <person name="Yang H."/>
            <person name="Li Z."/>
            <person name="Wang D."/>
            <person name="Zhang A."/>
            <person name="Wang J."/>
        </authorList>
    </citation>
    <scope>NUCLEOTIDE SEQUENCE</scope>
    <source>
        <strain evidence="3">cv. G1812</strain>
    </source>
</reference>
<accession>A0A8R7JWN4</accession>
<feature type="compositionally biased region" description="Basic residues" evidence="1">
    <location>
        <begin position="44"/>
        <end position="54"/>
    </location>
</feature>
<dbReference type="AlphaFoldDB" id="A0A8R7JWN4"/>
<dbReference type="Proteomes" id="UP000015106">
    <property type="component" value="Chromosome 1"/>
</dbReference>
<proteinExistence type="predicted"/>
<evidence type="ECO:0000313" key="3">
    <source>
        <dbReference type="Proteomes" id="UP000015106"/>
    </source>
</evidence>
<dbReference type="Gramene" id="TuG1812G0100001323.01.T01">
    <property type="protein sequence ID" value="TuG1812G0100001323.01.T01"/>
    <property type="gene ID" value="TuG1812G0100001323.01"/>
</dbReference>
<reference evidence="2" key="2">
    <citation type="submission" date="2018-03" db="EMBL/GenBank/DDBJ databases">
        <title>The Triticum urartu genome reveals the dynamic nature of wheat genome evolution.</title>
        <authorList>
            <person name="Ling H."/>
            <person name="Ma B."/>
            <person name="Shi X."/>
            <person name="Liu H."/>
            <person name="Dong L."/>
            <person name="Sun H."/>
            <person name="Cao Y."/>
            <person name="Gao Q."/>
            <person name="Zheng S."/>
            <person name="Li Y."/>
            <person name="Yu Y."/>
            <person name="Du H."/>
            <person name="Qi M."/>
            <person name="Li Y."/>
            <person name="Yu H."/>
            <person name="Cui Y."/>
            <person name="Wang N."/>
            <person name="Chen C."/>
            <person name="Wu H."/>
            <person name="Zhao Y."/>
            <person name="Zhang J."/>
            <person name="Li Y."/>
            <person name="Zhou W."/>
            <person name="Zhang B."/>
            <person name="Hu W."/>
            <person name="Eijk M."/>
            <person name="Tang J."/>
            <person name="Witsenboer H."/>
            <person name="Zhao S."/>
            <person name="Li Z."/>
            <person name="Zhang A."/>
            <person name="Wang D."/>
            <person name="Liang C."/>
        </authorList>
    </citation>
    <scope>NUCLEOTIDE SEQUENCE [LARGE SCALE GENOMIC DNA]</scope>
    <source>
        <strain evidence="2">cv. G1812</strain>
    </source>
</reference>
<sequence>MDFAPECPTAPRSWMQEHELPPPRCTPRSPSRRAAQVPPPVRSPGHRSSHRRRALPTPCQAPLPECRTSPPYRPTYRIRPFPAVYRRPASLEPHRRPLLHERDELSAPASLTATARAGLLLLLTSCPRPSLPWPNSAAPASSASRPM</sequence>
<feature type="region of interest" description="Disordered" evidence="1">
    <location>
        <begin position="1"/>
        <end position="72"/>
    </location>
</feature>
<dbReference type="EnsemblPlants" id="TuG1812G0100001323.01.T01">
    <property type="protein sequence ID" value="TuG1812G0100001323.01.T01"/>
    <property type="gene ID" value="TuG1812G0100001323.01"/>
</dbReference>